<accession>A0A4R3JR51</accession>
<dbReference type="OrthoDB" id="9796962at2"/>
<keyword evidence="3" id="KW-1185">Reference proteome</keyword>
<comment type="caution">
    <text evidence="2">The sequence shown here is derived from an EMBL/GenBank/DDBJ whole genome shotgun (WGS) entry which is preliminary data.</text>
</comment>
<feature type="signal peptide" evidence="1">
    <location>
        <begin position="1"/>
        <end position="20"/>
    </location>
</feature>
<evidence type="ECO:0000313" key="2">
    <source>
        <dbReference type="EMBL" id="TCS69460.1"/>
    </source>
</evidence>
<keyword evidence="1" id="KW-0732">Signal</keyword>
<gene>
    <name evidence="2" type="ORF">EDC61_12021</name>
</gene>
<evidence type="ECO:0000256" key="1">
    <source>
        <dbReference type="SAM" id="SignalP"/>
    </source>
</evidence>
<dbReference type="InterPro" id="IPR036182">
    <property type="entry name" value="PCuAC_sf"/>
</dbReference>
<evidence type="ECO:0000313" key="3">
    <source>
        <dbReference type="Proteomes" id="UP000295135"/>
    </source>
</evidence>
<dbReference type="PANTHER" id="PTHR36302:SF1">
    <property type="entry name" value="COPPER CHAPERONE PCU(A)C"/>
    <property type="match status" value="1"/>
</dbReference>
<dbReference type="EMBL" id="SLZY01000020">
    <property type="protein sequence ID" value="TCS69460.1"/>
    <property type="molecule type" value="Genomic_DNA"/>
</dbReference>
<protein>
    <recommendedName>
        <fullName evidence="4">Copper(I)-binding protein</fullName>
    </recommendedName>
</protein>
<dbReference type="Pfam" id="PF04314">
    <property type="entry name" value="PCuAC"/>
    <property type="match status" value="1"/>
</dbReference>
<dbReference type="RefSeq" id="WP_126458167.1">
    <property type="nucleotide sequence ID" value="NZ_AP018721.1"/>
</dbReference>
<reference evidence="2 3" key="1">
    <citation type="submission" date="2019-03" db="EMBL/GenBank/DDBJ databases">
        <title>Genomic Encyclopedia of Type Strains, Phase IV (KMG-IV): sequencing the most valuable type-strain genomes for metagenomic binning, comparative biology and taxonomic classification.</title>
        <authorList>
            <person name="Goeker M."/>
        </authorList>
    </citation>
    <scope>NUCLEOTIDE SEQUENCE [LARGE SCALE GENOMIC DNA]</scope>
    <source>
        <strain evidence="2 3">DSM 103923</strain>
    </source>
</reference>
<name>A0A4R3JR51_9PROT</name>
<feature type="chain" id="PRO_5020233986" description="Copper(I)-binding protein" evidence="1">
    <location>
        <begin position="21"/>
        <end position="153"/>
    </location>
</feature>
<dbReference type="Gene3D" id="2.60.40.1890">
    <property type="entry name" value="PCu(A)C copper chaperone"/>
    <property type="match status" value="1"/>
</dbReference>
<dbReference type="InterPro" id="IPR007410">
    <property type="entry name" value="LpqE-like"/>
</dbReference>
<dbReference type="SUPFAM" id="SSF110087">
    <property type="entry name" value="DR1885-like metal-binding protein"/>
    <property type="match status" value="1"/>
</dbReference>
<evidence type="ECO:0008006" key="4">
    <source>
        <dbReference type="Google" id="ProtNLM"/>
    </source>
</evidence>
<sequence length="153" mass="16132">MSLRHWIVFAGLLVSTAASAAGIKIENAWARATAPGQKVGGAFLTLTADTDAALVGAASPVATEVELHSMAMDKGVMVMRRMERIDLPMGKAVTLEPGGLHIMLIGLKAPLKVGEPLPLVLTVRDAKGKTQQIKVSAEVREPGGMPMQHGHQH</sequence>
<dbReference type="AlphaFoldDB" id="A0A4R3JR51"/>
<dbReference type="PANTHER" id="PTHR36302">
    <property type="entry name" value="BLR7088 PROTEIN"/>
    <property type="match status" value="1"/>
</dbReference>
<organism evidence="2 3">
    <name type="scientific">Sulfuritortus calidifontis</name>
    <dbReference type="NCBI Taxonomy" id="1914471"/>
    <lineage>
        <taxon>Bacteria</taxon>
        <taxon>Pseudomonadati</taxon>
        <taxon>Pseudomonadota</taxon>
        <taxon>Betaproteobacteria</taxon>
        <taxon>Nitrosomonadales</taxon>
        <taxon>Thiobacillaceae</taxon>
        <taxon>Sulfuritortus</taxon>
    </lineage>
</organism>
<dbReference type="Proteomes" id="UP000295135">
    <property type="component" value="Unassembled WGS sequence"/>
</dbReference>
<dbReference type="InterPro" id="IPR058248">
    <property type="entry name" value="Lxx211020-like"/>
</dbReference>
<proteinExistence type="predicted"/>